<protein>
    <submittedName>
        <fullName evidence="9">Cyclin, C-terminal domain</fullName>
    </submittedName>
</protein>
<evidence type="ECO:0000256" key="3">
    <source>
        <dbReference type="ARBA" id="ARBA00023127"/>
    </source>
</evidence>
<organism evidence="9 10">
    <name type="scientific">Musa troglodytarum</name>
    <name type="common">fe'i banana</name>
    <dbReference type="NCBI Taxonomy" id="320322"/>
    <lineage>
        <taxon>Eukaryota</taxon>
        <taxon>Viridiplantae</taxon>
        <taxon>Streptophyta</taxon>
        <taxon>Embryophyta</taxon>
        <taxon>Tracheophyta</taxon>
        <taxon>Spermatophyta</taxon>
        <taxon>Magnoliopsida</taxon>
        <taxon>Liliopsida</taxon>
        <taxon>Zingiberales</taxon>
        <taxon>Musaceae</taxon>
        <taxon>Musa</taxon>
    </lineage>
</organism>
<evidence type="ECO:0000259" key="8">
    <source>
        <dbReference type="SMART" id="SM01332"/>
    </source>
</evidence>
<dbReference type="FunFam" id="1.10.472.10:FF:000034">
    <property type="entry name" value="D2/4-type cyclin"/>
    <property type="match status" value="1"/>
</dbReference>
<feature type="domain" description="Cyclin C-terminal" evidence="8">
    <location>
        <begin position="176"/>
        <end position="329"/>
    </location>
</feature>
<dbReference type="SMART" id="SM01332">
    <property type="entry name" value="Cyclin_C"/>
    <property type="match status" value="1"/>
</dbReference>
<evidence type="ECO:0000313" key="9">
    <source>
        <dbReference type="EMBL" id="URE14890.1"/>
    </source>
</evidence>
<dbReference type="SMART" id="SM00385">
    <property type="entry name" value="CYCLIN"/>
    <property type="match status" value="1"/>
</dbReference>
<dbReference type="OrthoDB" id="5590282at2759"/>
<dbReference type="Proteomes" id="UP001055439">
    <property type="component" value="Chromosome 7"/>
</dbReference>
<dbReference type="InterPro" id="IPR039361">
    <property type="entry name" value="Cyclin"/>
</dbReference>
<dbReference type="InterPro" id="IPR036915">
    <property type="entry name" value="Cyclin-like_sf"/>
</dbReference>
<dbReference type="InterPro" id="IPR006671">
    <property type="entry name" value="Cyclin_N"/>
</dbReference>
<keyword evidence="4" id="KW-0131">Cell cycle</keyword>
<dbReference type="Gene3D" id="1.10.472.10">
    <property type="entry name" value="Cyclin-like"/>
    <property type="match status" value="2"/>
</dbReference>
<dbReference type="CDD" id="cd20544">
    <property type="entry name" value="CYCLIN_AtCycD-like_rpt2"/>
    <property type="match status" value="1"/>
</dbReference>
<evidence type="ECO:0000256" key="6">
    <source>
        <dbReference type="SAM" id="MobiDB-lite"/>
    </source>
</evidence>
<evidence type="ECO:0000256" key="1">
    <source>
        <dbReference type="ARBA" id="ARBA00009065"/>
    </source>
</evidence>
<dbReference type="EMBL" id="CP097509">
    <property type="protein sequence ID" value="URE14890.1"/>
    <property type="molecule type" value="Genomic_DNA"/>
</dbReference>
<sequence length="341" mass="37727">MPLTLSDHGSCWDLLCGEDVSELADDSPGGAGEPAEFPDDSDESIAGFIEGEADSSPRFDYPDRFQSKSLDPAARQEAVTWILKVHEYYCFRPLTACLAVNYLDRFLSRHCLPQNEWALQLLSVACLSLAAKMEETLLPSLLDLQVEGAKFIFEPRTVLRMELLVLNALNWRLRSVTPFTFIDFFVHKIDPVGKYVRTLVSLATEITLATTKGHVVLVVVATCKVNAFLIRADTFGFTDVRFLSHCPSSLAAAAIICATDEIKDLAFVDPGIAASWCIGLTEEGIAGCYRSMKQVIVNRTRRVSTSVDLEPSVSSSYSSPPSKRRKLNDNCLWVDNDQESS</sequence>
<feature type="domain" description="Cyclin-like" evidence="7">
    <location>
        <begin position="80"/>
        <end position="167"/>
    </location>
</feature>
<name>A0A9E7GHG2_9LILI</name>
<evidence type="ECO:0000313" key="10">
    <source>
        <dbReference type="Proteomes" id="UP001055439"/>
    </source>
</evidence>
<comment type="similarity">
    <text evidence="1">Belongs to the cyclin family. Cyclin D subfamily.</text>
</comment>
<evidence type="ECO:0000256" key="5">
    <source>
        <dbReference type="RuleBase" id="RU000383"/>
    </source>
</evidence>
<evidence type="ECO:0000259" key="7">
    <source>
        <dbReference type="SMART" id="SM00385"/>
    </source>
</evidence>
<dbReference type="AlphaFoldDB" id="A0A9E7GHG2"/>
<gene>
    <name evidence="9" type="ORF">MUK42_12621</name>
</gene>
<keyword evidence="3 5" id="KW-0195">Cyclin</keyword>
<feature type="region of interest" description="Disordered" evidence="6">
    <location>
        <begin position="23"/>
        <end position="43"/>
    </location>
</feature>
<dbReference type="Pfam" id="PF02984">
    <property type="entry name" value="Cyclin_C"/>
    <property type="match status" value="1"/>
</dbReference>
<evidence type="ECO:0000256" key="2">
    <source>
        <dbReference type="ARBA" id="ARBA00022618"/>
    </source>
</evidence>
<dbReference type="PROSITE" id="PS00292">
    <property type="entry name" value="CYCLINS"/>
    <property type="match status" value="1"/>
</dbReference>
<dbReference type="PANTHER" id="PTHR10177">
    <property type="entry name" value="CYCLINS"/>
    <property type="match status" value="1"/>
</dbReference>
<proteinExistence type="inferred from homology"/>
<dbReference type="GO" id="GO:0051301">
    <property type="term" value="P:cell division"/>
    <property type="evidence" value="ECO:0007669"/>
    <property type="project" value="UniProtKB-KW"/>
</dbReference>
<evidence type="ECO:0000256" key="4">
    <source>
        <dbReference type="ARBA" id="ARBA00023306"/>
    </source>
</evidence>
<keyword evidence="2" id="KW-0132">Cell division</keyword>
<reference evidence="9" key="1">
    <citation type="submission" date="2022-05" db="EMBL/GenBank/DDBJ databases">
        <title>The Musa troglodytarum L. genome provides insights into the mechanism of non-climacteric behaviour and enrichment of carotenoids.</title>
        <authorList>
            <person name="Wang J."/>
        </authorList>
    </citation>
    <scope>NUCLEOTIDE SEQUENCE</scope>
    <source>
        <tissue evidence="9">Leaf</tissue>
    </source>
</reference>
<dbReference type="InterPro" id="IPR004367">
    <property type="entry name" value="Cyclin_C-dom"/>
</dbReference>
<dbReference type="InterPro" id="IPR013763">
    <property type="entry name" value="Cyclin-like_dom"/>
</dbReference>
<dbReference type="InterPro" id="IPR048258">
    <property type="entry name" value="Cyclins_cyclin-box"/>
</dbReference>
<dbReference type="SUPFAM" id="SSF47954">
    <property type="entry name" value="Cyclin-like"/>
    <property type="match status" value="2"/>
</dbReference>
<dbReference type="CDD" id="cd20543">
    <property type="entry name" value="CYCLIN_AtCycD-like_rpt1"/>
    <property type="match status" value="1"/>
</dbReference>
<dbReference type="Pfam" id="PF00134">
    <property type="entry name" value="Cyclin_N"/>
    <property type="match status" value="1"/>
</dbReference>
<accession>A0A9E7GHG2</accession>
<keyword evidence="10" id="KW-1185">Reference proteome</keyword>